<evidence type="ECO:0008006" key="3">
    <source>
        <dbReference type="Google" id="ProtNLM"/>
    </source>
</evidence>
<name>A0A7I8DCX4_9BACL</name>
<dbReference type="SUPFAM" id="SSF58104">
    <property type="entry name" value="Methyl-accepting chemotaxis protein (MCP) signaling domain"/>
    <property type="match status" value="1"/>
</dbReference>
<keyword evidence="2" id="KW-1185">Reference proteome</keyword>
<dbReference type="AlphaFoldDB" id="A0A7I8DCX4"/>
<organism evidence="1 2">
    <name type="scientific">Effusibacillus dendaii</name>
    <dbReference type="NCBI Taxonomy" id="2743772"/>
    <lineage>
        <taxon>Bacteria</taxon>
        <taxon>Bacillati</taxon>
        <taxon>Bacillota</taxon>
        <taxon>Bacilli</taxon>
        <taxon>Bacillales</taxon>
        <taxon>Alicyclobacillaceae</taxon>
        <taxon>Effusibacillus</taxon>
    </lineage>
</organism>
<sequence>MDTALLKEKLMRLDELQAITDQIENFLGTAQWERVKDLLDQRGKLIEDCARLDKLWEEISASFEDGWQQSAEYLDCAESMQGKMKSLYSQIKKHDSYFRERLAVIHEMNQELEQISLVASKYANVNQNVESRFFDRKE</sequence>
<dbReference type="Proteomes" id="UP000593802">
    <property type="component" value="Chromosome"/>
</dbReference>
<dbReference type="RefSeq" id="WP_200758351.1">
    <property type="nucleotide sequence ID" value="NZ_AP023366.1"/>
</dbReference>
<evidence type="ECO:0000313" key="1">
    <source>
        <dbReference type="EMBL" id="BCJ87877.1"/>
    </source>
</evidence>
<protein>
    <recommendedName>
        <fullName evidence="3">Flagellar protein FliT</fullName>
    </recommendedName>
</protein>
<accession>A0A7I8DCX4</accession>
<dbReference type="EMBL" id="AP023366">
    <property type="protein sequence ID" value="BCJ87877.1"/>
    <property type="molecule type" value="Genomic_DNA"/>
</dbReference>
<dbReference type="KEGG" id="eff:skT53_28620"/>
<gene>
    <name evidence="1" type="ORF">skT53_28620</name>
</gene>
<reference evidence="1 2" key="1">
    <citation type="submission" date="2020-08" db="EMBL/GenBank/DDBJ databases">
        <title>Complete Genome Sequence of Effusibacillus dendaii Strain skT53, Isolated from Farmland soil.</title>
        <authorList>
            <person name="Konishi T."/>
            <person name="Kawasaki H."/>
        </authorList>
    </citation>
    <scope>NUCLEOTIDE SEQUENCE [LARGE SCALE GENOMIC DNA]</scope>
    <source>
        <strain evidence="2">skT53</strain>
    </source>
</reference>
<evidence type="ECO:0000313" key="2">
    <source>
        <dbReference type="Proteomes" id="UP000593802"/>
    </source>
</evidence>
<proteinExistence type="predicted"/>